<feature type="active site" description="Charge relay system" evidence="10">
    <location>
        <position position="245"/>
    </location>
</feature>
<evidence type="ECO:0000256" key="10">
    <source>
        <dbReference type="PROSITE-ProRule" id="PRU01240"/>
    </source>
</evidence>
<dbReference type="InterPro" id="IPR036852">
    <property type="entry name" value="Peptidase_S8/S53_dom_sf"/>
</dbReference>
<evidence type="ECO:0000256" key="8">
    <source>
        <dbReference type="ARBA" id="ARBA00022989"/>
    </source>
</evidence>
<sequence length="434" mass="44904">MVGTGALTGALLLGSAPAASADDIRDRQWALEAFDADKIWQRSTGKDVTVAVLDTGVDAAHPDLRGQVLKGKDLTKKGTSAQEDTDGHGTAMAGLIAGRGHGPGGNSGVKGLAPDAKILPVRYQRKDFEAGTSLAASVRYAVRQGADVINISRGGHQNSEDKRAIEYAIKQDVVVVAATGNEGIKKRTYPAAYPGVVSVGGVDDRGAVWQDSSWGSNTTLVAPAAKNVVTNSTYESGYAIANGTSDATAYVSASAALVRSAHPDLTAGQVINRLIKTAKVPGPEEARNPKLPDEKFGYGVVRPYRAVTYDIPAGAKAGPLAQPDKSSDSAADEASSDSGSSSSDDSAGWMFALGPPIVLFGLIFVVLVGLVVLVVILIKRKDRRDRVSDPWGSGGSGPVVPPQQYPGQQVQAPSGQFGGPPTSPPPPPNQPPSR</sequence>
<dbReference type="SUPFAM" id="SSF52743">
    <property type="entry name" value="Subtilisin-like"/>
    <property type="match status" value="1"/>
</dbReference>
<evidence type="ECO:0000256" key="9">
    <source>
        <dbReference type="ARBA" id="ARBA00023136"/>
    </source>
</evidence>
<feature type="signal peptide" evidence="13">
    <location>
        <begin position="1"/>
        <end position="21"/>
    </location>
</feature>
<evidence type="ECO:0000256" key="4">
    <source>
        <dbReference type="ARBA" id="ARBA00022670"/>
    </source>
</evidence>
<gene>
    <name evidence="15" type="ORF">AN215_26660</name>
</gene>
<dbReference type="STRING" id="933944.AN215_26660"/>
<evidence type="ECO:0000256" key="12">
    <source>
        <dbReference type="SAM" id="Phobius"/>
    </source>
</evidence>
<organism evidence="15 16">
    <name type="scientific">Streptomyces abyssalis</name>
    <dbReference type="NCBI Taxonomy" id="933944"/>
    <lineage>
        <taxon>Bacteria</taxon>
        <taxon>Bacillati</taxon>
        <taxon>Actinomycetota</taxon>
        <taxon>Actinomycetes</taxon>
        <taxon>Kitasatosporales</taxon>
        <taxon>Streptomycetaceae</taxon>
        <taxon>Streptomyces</taxon>
    </lineage>
</organism>
<dbReference type="InterPro" id="IPR023834">
    <property type="entry name" value="T7SS_pept_S8A_mycosin"/>
</dbReference>
<dbReference type="GO" id="GO:0004252">
    <property type="term" value="F:serine-type endopeptidase activity"/>
    <property type="evidence" value="ECO:0007669"/>
    <property type="project" value="UniProtKB-UniRule"/>
</dbReference>
<dbReference type="PROSITE" id="PS00136">
    <property type="entry name" value="SUBTILASE_ASP"/>
    <property type="match status" value="1"/>
</dbReference>
<dbReference type="GO" id="GO:0005886">
    <property type="term" value="C:plasma membrane"/>
    <property type="evidence" value="ECO:0007669"/>
    <property type="project" value="UniProtKB-SubCell"/>
</dbReference>
<dbReference type="AlphaFoldDB" id="A0A1E7JIX7"/>
<feature type="transmembrane region" description="Helical" evidence="12">
    <location>
        <begin position="349"/>
        <end position="378"/>
    </location>
</feature>
<dbReference type="PRINTS" id="PR00723">
    <property type="entry name" value="SUBTILISIN"/>
</dbReference>
<proteinExistence type="inferred from homology"/>
<dbReference type="InterPro" id="IPR000209">
    <property type="entry name" value="Peptidase_S8/S53_dom"/>
</dbReference>
<keyword evidence="6 10" id="KW-0378">Hydrolase</keyword>
<dbReference type="InterPro" id="IPR050131">
    <property type="entry name" value="Peptidase_S8_subtilisin-like"/>
</dbReference>
<accession>A0A1E7JIX7</accession>
<dbReference type="PANTHER" id="PTHR43806">
    <property type="entry name" value="PEPTIDASE S8"/>
    <property type="match status" value="1"/>
</dbReference>
<evidence type="ECO:0000256" key="3">
    <source>
        <dbReference type="ARBA" id="ARBA00022475"/>
    </source>
</evidence>
<evidence type="ECO:0000256" key="2">
    <source>
        <dbReference type="ARBA" id="ARBA00011073"/>
    </source>
</evidence>
<feature type="region of interest" description="Disordered" evidence="11">
    <location>
        <begin position="385"/>
        <end position="434"/>
    </location>
</feature>
<feature type="compositionally biased region" description="Pro residues" evidence="11">
    <location>
        <begin position="421"/>
        <end position="434"/>
    </location>
</feature>
<dbReference type="PATRIC" id="fig|933944.5.peg.3962"/>
<feature type="active site" description="Charge relay system" evidence="10">
    <location>
        <position position="54"/>
    </location>
</feature>
<feature type="active site" description="Charge relay system" evidence="10">
    <location>
        <position position="88"/>
    </location>
</feature>
<feature type="chain" id="PRO_5039647505" description="Peptidase S8/S53 domain-containing protein" evidence="13">
    <location>
        <begin position="22"/>
        <end position="434"/>
    </location>
</feature>
<feature type="region of interest" description="Disordered" evidence="11">
    <location>
        <begin position="317"/>
        <end position="345"/>
    </location>
</feature>
<dbReference type="Proteomes" id="UP000176087">
    <property type="component" value="Unassembled WGS sequence"/>
</dbReference>
<comment type="caution">
    <text evidence="15">The sequence shown here is derived from an EMBL/GenBank/DDBJ whole genome shotgun (WGS) entry which is preliminary data.</text>
</comment>
<dbReference type="PANTHER" id="PTHR43806:SF11">
    <property type="entry name" value="CEREVISIN-RELATED"/>
    <property type="match status" value="1"/>
</dbReference>
<feature type="compositionally biased region" description="Low complexity" evidence="11">
    <location>
        <begin position="336"/>
        <end position="345"/>
    </location>
</feature>
<evidence type="ECO:0000256" key="11">
    <source>
        <dbReference type="SAM" id="MobiDB-lite"/>
    </source>
</evidence>
<evidence type="ECO:0000256" key="7">
    <source>
        <dbReference type="ARBA" id="ARBA00022825"/>
    </source>
</evidence>
<dbReference type="NCBIfam" id="TIGR03921">
    <property type="entry name" value="T7SS_mycosin"/>
    <property type="match status" value="1"/>
</dbReference>
<evidence type="ECO:0000256" key="1">
    <source>
        <dbReference type="ARBA" id="ARBA00004162"/>
    </source>
</evidence>
<comment type="subcellular location">
    <subcellularLocation>
        <location evidence="1">Cell membrane</location>
        <topology evidence="1">Single-pass membrane protein</topology>
    </subcellularLocation>
</comment>
<keyword evidence="4 10" id="KW-0645">Protease</keyword>
<evidence type="ECO:0000259" key="14">
    <source>
        <dbReference type="Pfam" id="PF00082"/>
    </source>
</evidence>
<dbReference type="EMBL" id="LJGT01000041">
    <property type="protein sequence ID" value="OEU86410.1"/>
    <property type="molecule type" value="Genomic_DNA"/>
</dbReference>
<dbReference type="Pfam" id="PF00082">
    <property type="entry name" value="Peptidase_S8"/>
    <property type="match status" value="1"/>
</dbReference>
<keyword evidence="8 12" id="KW-1133">Transmembrane helix</keyword>
<keyword evidence="5 12" id="KW-0812">Transmembrane</keyword>
<keyword evidence="16" id="KW-1185">Reference proteome</keyword>
<dbReference type="PROSITE" id="PS51892">
    <property type="entry name" value="SUBTILASE"/>
    <property type="match status" value="1"/>
</dbReference>
<evidence type="ECO:0000313" key="16">
    <source>
        <dbReference type="Proteomes" id="UP000176087"/>
    </source>
</evidence>
<dbReference type="Gene3D" id="3.40.50.200">
    <property type="entry name" value="Peptidase S8/S53 domain"/>
    <property type="match status" value="1"/>
</dbReference>
<feature type="compositionally biased region" description="Low complexity" evidence="11">
    <location>
        <begin position="405"/>
        <end position="415"/>
    </location>
</feature>
<evidence type="ECO:0000256" key="5">
    <source>
        <dbReference type="ARBA" id="ARBA00022692"/>
    </source>
</evidence>
<keyword evidence="13" id="KW-0732">Signal</keyword>
<feature type="domain" description="Peptidase S8/S53" evidence="14">
    <location>
        <begin position="45"/>
        <end position="299"/>
    </location>
</feature>
<evidence type="ECO:0000313" key="15">
    <source>
        <dbReference type="EMBL" id="OEU86410.1"/>
    </source>
</evidence>
<name>A0A1E7JIX7_9ACTN</name>
<keyword evidence="7 10" id="KW-0720">Serine protease</keyword>
<dbReference type="InterPro" id="IPR015500">
    <property type="entry name" value="Peptidase_S8_subtilisin-rel"/>
</dbReference>
<comment type="similarity">
    <text evidence="2 10">Belongs to the peptidase S8 family.</text>
</comment>
<protein>
    <recommendedName>
        <fullName evidence="14">Peptidase S8/S53 domain-containing protein</fullName>
    </recommendedName>
</protein>
<dbReference type="GO" id="GO:0006508">
    <property type="term" value="P:proteolysis"/>
    <property type="evidence" value="ECO:0007669"/>
    <property type="project" value="UniProtKB-KW"/>
</dbReference>
<reference evidence="15 16" key="1">
    <citation type="journal article" date="2016" name="Front. Microbiol.">
        <title>Comparative Genomics Analysis of Streptomyces Species Reveals Their Adaptation to the Marine Environment and Their Diversity at the Genomic Level.</title>
        <authorList>
            <person name="Tian X."/>
            <person name="Zhang Z."/>
            <person name="Yang T."/>
            <person name="Chen M."/>
            <person name="Li J."/>
            <person name="Chen F."/>
            <person name="Yang J."/>
            <person name="Li W."/>
            <person name="Zhang B."/>
            <person name="Zhang Z."/>
            <person name="Wu J."/>
            <person name="Zhang C."/>
            <person name="Long L."/>
            <person name="Xiao J."/>
        </authorList>
    </citation>
    <scope>NUCLEOTIDE SEQUENCE [LARGE SCALE GENOMIC DNA]</scope>
    <source>
        <strain evidence="15 16">SCSIO 10390</strain>
    </source>
</reference>
<keyword evidence="9 12" id="KW-0472">Membrane</keyword>
<keyword evidence="3" id="KW-1003">Cell membrane</keyword>
<evidence type="ECO:0000256" key="6">
    <source>
        <dbReference type="ARBA" id="ARBA00022801"/>
    </source>
</evidence>
<evidence type="ECO:0000256" key="13">
    <source>
        <dbReference type="SAM" id="SignalP"/>
    </source>
</evidence>
<dbReference type="InterPro" id="IPR023827">
    <property type="entry name" value="Peptidase_S8_Asp-AS"/>
</dbReference>